<organism evidence="1 2">
    <name type="scientific">Corynebacterium uropygiale</name>
    <dbReference type="NCBI Taxonomy" id="1775911"/>
    <lineage>
        <taxon>Bacteria</taxon>
        <taxon>Bacillati</taxon>
        <taxon>Actinomycetota</taxon>
        <taxon>Actinomycetes</taxon>
        <taxon>Mycobacteriales</taxon>
        <taxon>Corynebacteriaceae</taxon>
        <taxon>Corynebacterium</taxon>
    </lineage>
</organism>
<proteinExistence type="predicted"/>
<protein>
    <submittedName>
        <fullName evidence="1">Uncharacterized protein</fullName>
    </submittedName>
</protein>
<comment type="caution">
    <text evidence="1">The sequence shown here is derived from an EMBL/GenBank/DDBJ whole genome shotgun (WGS) entry which is preliminary data.</text>
</comment>
<dbReference type="RefSeq" id="WP_236118262.1">
    <property type="nucleotide sequence ID" value="NZ_JAKGSI010000002.1"/>
</dbReference>
<dbReference type="EMBL" id="JAKGSI010000002">
    <property type="protein sequence ID" value="MCF4006462.1"/>
    <property type="molecule type" value="Genomic_DNA"/>
</dbReference>
<accession>A0A9X1QN72</accession>
<name>A0A9X1QN72_9CORY</name>
<gene>
    <name evidence="1" type="ORF">L1O03_04595</name>
</gene>
<dbReference type="Proteomes" id="UP001139336">
    <property type="component" value="Unassembled WGS sequence"/>
</dbReference>
<reference evidence="1" key="1">
    <citation type="submission" date="2022-01" db="EMBL/GenBank/DDBJ databases">
        <title>Corynebacterium sp. nov isolated from isolated from the feces of the greater white-fronted geese (Anser albifrons) at Poyang Lake, PR China.</title>
        <authorList>
            <person name="Liu Q."/>
        </authorList>
    </citation>
    <scope>NUCLEOTIDE SEQUENCE</scope>
    <source>
        <strain evidence="1">JCM 32435</strain>
    </source>
</reference>
<keyword evidence="2" id="KW-1185">Reference proteome</keyword>
<sequence>MTDQLLIVPGSPALLRELSPRDAEGIRLRALIEERLDHLLRIPPAHGIHLVGSRDARWRTAHRGSLRAWGAPPEAPVAADGYVLPEILQRILLGPEREQLVSDVRGSLHPLDPEALTVVALDGSAGMTPRAPLALLDGAEWADLWCRDVLGGTGSPQLPEPAELREAGILEPELWREVAALAPSRRRLLAAEHSTGVGRYVAVASVEPTTDASAADPEEGGVCA</sequence>
<dbReference type="AlphaFoldDB" id="A0A9X1QN72"/>
<evidence type="ECO:0000313" key="1">
    <source>
        <dbReference type="EMBL" id="MCF4006462.1"/>
    </source>
</evidence>
<evidence type="ECO:0000313" key="2">
    <source>
        <dbReference type="Proteomes" id="UP001139336"/>
    </source>
</evidence>